<evidence type="ECO:0000313" key="3">
    <source>
        <dbReference type="EMBL" id="GAA1150844.1"/>
    </source>
</evidence>
<keyword evidence="4" id="KW-1185">Reference proteome</keyword>
<keyword evidence="1 2" id="KW-0456">Lyase</keyword>
<dbReference type="InterPro" id="IPR034686">
    <property type="entry name" value="Terpene_cyclase-like_2"/>
</dbReference>
<dbReference type="Proteomes" id="UP001501371">
    <property type="component" value="Unassembled WGS sequence"/>
</dbReference>
<sequence length="770" mass="85562">MTQPFELPDFYMAYPARLNPHLREAGEHSKKWARGMGMLEGSGVWEEADLDSHDYALLCSYTHPDCDGPTLSLVTEWYVWVFFFDDHFLEVYKRPQDRAGGKAYLERLADFMPMDLAAGFPEPANPVEAGLADLWARTVPSMSLAWRKRFAESTENLLNESDWELANINAHRIANPVEYIDMRRKVGGAPWSAGLVEYAAGAEVPAEIAASRPMRVLKDTFSDAVHLRNDLFSYQREIEEEGELSNGVLVLETFLGCTTQEAADAVNDLLTSRVQQFENTALTELGPLFAEKGLTPRQCADTLAYVKGLQDWQSGGHEWHMRSSRYMNGASGDGGAGPAGAALPGGTAFSMTPVGFGTSAADILRTIGAGRAARARRFSHVPFQHVGPSVLPDFRMPFPLALSPHLERAREHAVEWAHRTGMLEPRPGAGRSGVWDEKRLRRIDPPLCAAGIRPDATPEELDLTSDWLTWGMYGGDCFPAIFGAGHDLAGVAVRSRRFSLFMPIDMAPTPPPAGALERGLADLWARTAGPMDVAERQALRAAVEEMTASWLWELANRAQHRIPDPVDFIETRRRAFGSAMTMSLCRTGHPRTARPEIFRSGPMRSLENAAQDYVSLLNDLFSHQKEVEFEGEIHNGVLVVRNFFDCDYRTALTIVDDLMNSRMGQFQHVVAHELPVLYDDFGLDAEARRELDGHVRDLENWLSGILNWHHHCKRYKEEELIEDLTGRASWLPPLPGGIGTSGIGTSAARLRLPGWEPTRPAAPPVARMAQ</sequence>
<dbReference type="SFLD" id="SFLDG01020">
    <property type="entry name" value="Terpene_Cyclase_Like_2"/>
    <property type="match status" value="1"/>
</dbReference>
<proteinExistence type="inferred from homology"/>
<dbReference type="Gene3D" id="1.10.600.10">
    <property type="entry name" value="Farnesyl Diphosphate Synthase"/>
    <property type="match status" value="2"/>
</dbReference>
<comment type="caution">
    <text evidence="3">The sequence shown here is derived from an EMBL/GenBank/DDBJ whole genome shotgun (WGS) entry which is preliminary data.</text>
</comment>
<dbReference type="EC" id="4.2.3.-" evidence="2"/>
<dbReference type="SUPFAM" id="SSF48576">
    <property type="entry name" value="Terpenoid synthases"/>
    <property type="match status" value="2"/>
</dbReference>
<organism evidence="3 4">
    <name type="scientific">Streptomyces hebeiensis</name>
    <dbReference type="NCBI Taxonomy" id="229486"/>
    <lineage>
        <taxon>Bacteria</taxon>
        <taxon>Bacillati</taxon>
        <taxon>Actinomycetota</taxon>
        <taxon>Actinomycetes</taxon>
        <taxon>Kitasatosporales</taxon>
        <taxon>Streptomycetaceae</taxon>
        <taxon>Streptomyces</taxon>
    </lineage>
</organism>
<evidence type="ECO:0000256" key="2">
    <source>
        <dbReference type="RuleBase" id="RU366034"/>
    </source>
</evidence>
<name>A0ABN1UGP6_9ACTN</name>
<dbReference type="Pfam" id="PF19086">
    <property type="entry name" value="Terpene_syn_C_2"/>
    <property type="match status" value="2"/>
</dbReference>
<dbReference type="PANTHER" id="PTHR35201:SF4">
    <property type="entry name" value="BETA-PINACENE SYNTHASE-RELATED"/>
    <property type="match status" value="1"/>
</dbReference>
<dbReference type="PANTHER" id="PTHR35201">
    <property type="entry name" value="TERPENE SYNTHASE"/>
    <property type="match status" value="1"/>
</dbReference>
<gene>
    <name evidence="3" type="ORF">GCM10009654_02730</name>
</gene>
<comment type="similarity">
    <text evidence="2">Belongs to the terpene synthase family.</text>
</comment>
<dbReference type="RefSeq" id="WP_344268863.1">
    <property type="nucleotide sequence ID" value="NZ_BAAAKV010000002.1"/>
</dbReference>
<reference evidence="4" key="1">
    <citation type="journal article" date="2019" name="Int. J. Syst. Evol. Microbiol.">
        <title>The Global Catalogue of Microorganisms (GCM) 10K type strain sequencing project: providing services to taxonomists for standard genome sequencing and annotation.</title>
        <authorList>
            <consortium name="The Broad Institute Genomics Platform"/>
            <consortium name="The Broad Institute Genome Sequencing Center for Infectious Disease"/>
            <person name="Wu L."/>
            <person name="Ma J."/>
        </authorList>
    </citation>
    <scope>NUCLEOTIDE SEQUENCE [LARGE SCALE GENOMIC DNA]</scope>
    <source>
        <strain evidence="4">JCM 12696</strain>
    </source>
</reference>
<dbReference type="EMBL" id="BAAAKV010000002">
    <property type="protein sequence ID" value="GAA1150844.1"/>
    <property type="molecule type" value="Genomic_DNA"/>
</dbReference>
<protein>
    <recommendedName>
        <fullName evidence="2">Terpene synthase</fullName>
        <ecNumber evidence="2">4.2.3.-</ecNumber>
    </recommendedName>
</protein>
<keyword evidence="2" id="KW-0460">Magnesium</keyword>
<comment type="cofactor">
    <cofactor evidence="2">
        <name>Mg(2+)</name>
        <dbReference type="ChEBI" id="CHEBI:18420"/>
    </cofactor>
</comment>
<dbReference type="SFLD" id="SFLDS00005">
    <property type="entry name" value="Isoprenoid_Synthase_Type_I"/>
    <property type="match status" value="1"/>
</dbReference>
<evidence type="ECO:0000313" key="4">
    <source>
        <dbReference type="Proteomes" id="UP001501371"/>
    </source>
</evidence>
<evidence type="ECO:0000256" key="1">
    <source>
        <dbReference type="ARBA" id="ARBA00023239"/>
    </source>
</evidence>
<dbReference type="InterPro" id="IPR008949">
    <property type="entry name" value="Isoprenoid_synthase_dom_sf"/>
</dbReference>
<keyword evidence="2" id="KW-0479">Metal-binding</keyword>
<accession>A0ABN1UGP6</accession>